<comment type="caution">
    <text evidence="1">The sequence shown here is derived from an EMBL/GenBank/DDBJ whole genome shotgun (WGS) entry which is preliminary data.</text>
</comment>
<keyword evidence="2" id="KW-1185">Reference proteome</keyword>
<dbReference type="EMBL" id="CM047587">
    <property type="protein sequence ID" value="KAI9908274.1"/>
    <property type="molecule type" value="Genomic_DNA"/>
</dbReference>
<gene>
    <name evidence="1" type="ORF">PsorP6_004512</name>
</gene>
<name>A0ACC0VP80_9STRA</name>
<reference evidence="1 2" key="1">
    <citation type="journal article" date="2022" name="bioRxiv">
        <title>The genome of the oomycete Peronosclerospora sorghi, a cosmopolitan pathogen of maize and sorghum, is inflated with dispersed pseudogenes.</title>
        <authorList>
            <person name="Fletcher K."/>
            <person name="Martin F."/>
            <person name="Isakeit T."/>
            <person name="Cavanaugh K."/>
            <person name="Magill C."/>
            <person name="Michelmore R."/>
        </authorList>
    </citation>
    <scope>NUCLEOTIDE SEQUENCE [LARGE SCALE GENOMIC DNA]</scope>
    <source>
        <strain evidence="1">P6</strain>
    </source>
</reference>
<evidence type="ECO:0000313" key="2">
    <source>
        <dbReference type="Proteomes" id="UP001163321"/>
    </source>
</evidence>
<accession>A0ACC0VP80</accession>
<evidence type="ECO:0000313" key="1">
    <source>
        <dbReference type="EMBL" id="KAI9908274.1"/>
    </source>
</evidence>
<dbReference type="Proteomes" id="UP001163321">
    <property type="component" value="Chromosome 8"/>
</dbReference>
<organism evidence="1 2">
    <name type="scientific">Peronosclerospora sorghi</name>
    <dbReference type="NCBI Taxonomy" id="230839"/>
    <lineage>
        <taxon>Eukaryota</taxon>
        <taxon>Sar</taxon>
        <taxon>Stramenopiles</taxon>
        <taxon>Oomycota</taxon>
        <taxon>Peronosporomycetes</taxon>
        <taxon>Peronosporales</taxon>
        <taxon>Peronosporaceae</taxon>
        <taxon>Peronosclerospora</taxon>
    </lineage>
</organism>
<proteinExistence type="predicted"/>
<protein>
    <submittedName>
        <fullName evidence="1">Uncharacterized protein</fullName>
    </submittedName>
</protein>
<sequence length="246" mass="27120">MGVVCTTSSTMVSRKKVAFLLIALPPTVVSSISYCFGGLSGAMALSIGILSGFAFCDMWYFLRMGLNSLKPVSHGPRRHLFATSKVTGFVGLTDIDRNGHCNNARLLRECGFGRRDLWQQNGVWKVLTAVGGNLVVGAQTVRYRRELSFGQVYTMETRLICWDKRAFYVEHRFVTKSAQGNFVNAIVLVKNTILGILNPEQIIDKLPAVQADEQANVAIPPDISAWIQSNDASSKMLRAEASRKSL</sequence>